<reference evidence="2 3" key="1">
    <citation type="journal article" date="2019" name="Genome Biol. Evol.">
        <title>Insights into the evolution of the New World diploid cottons (Gossypium, subgenus Houzingenia) based on genome sequencing.</title>
        <authorList>
            <person name="Grover C.E."/>
            <person name="Arick M.A. 2nd"/>
            <person name="Thrash A."/>
            <person name="Conover J.L."/>
            <person name="Sanders W.S."/>
            <person name="Peterson D.G."/>
            <person name="Frelichowski J.E."/>
            <person name="Scheffler J.A."/>
            <person name="Scheffler B.E."/>
            <person name="Wendel J.F."/>
        </authorList>
    </citation>
    <scope>NUCLEOTIDE SEQUENCE [LARGE SCALE GENOMIC DNA]</scope>
    <source>
        <strain evidence="2">57</strain>
        <tissue evidence="2">Leaf</tissue>
    </source>
</reference>
<dbReference type="EMBL" id="JABFAB010000011">
    <property type="protein sequence ID" value="MBA0663863.1"/>
    <property type="molecule type" value="Genomic_DNA"/>
</dbReference>
<keyword evidence="3" id="KW-1185">Reference proteome</keyword>
<evidence type="ECO:0000313" key="2">
    <source>
        <dbReference type="EMBL" id="MBA0663863.1"/>
    </source>
</evidence>
<evidence type="ECO:0000313" key="3">
    <source>
        <dbReference type="Proteomes" id="UP000593573"/>
    </source>
</evidence>
<evidence type="ECO:0000256" key="1">
    <source>
        <dbReference type="SAM" id="MobiDB-lite"/>
    </source>
</evidence>
<feature type="region of interest" description="Disordered" evidence="1">
    <location>
        <begin position="1"/>
        <end position="45"/>
    </location>
</feature>
<accession>A0A7J8VML5</accession>
<feature type="compositionally biased region" description="Polar residues" evidence="1">
    <location>
        <begin position="1"/>
        <end position="11"/>
    </location>
</feature>
<proteinExistence type="predicted"/>
<dbReference type="Proteomes" id="UP000593573">
    <property type="component" value="Unassembled WGS sequence"/>
</dbReference>
<organism evidence="2 3">
    <name type="scientific">Gossypium klotzschianum</name>
    <dbReference type="NCBI Taxonomy" id="34286"/>
    <lineage>
        <taxon>Eukaryota</taxon>
        <taxon>Viridiplantae</taxon>
        <taxon>Streptophyta</taxon>
        <taxon>Embryophyta</taxon>
        <taxon>Tracheophyta</taxon>
        <taxon>Spermatophyta</taxon>
        <taxon>Magnoliopsida</taxon>
        <taxon>eudicotyledons</taxon>
        <taxon>Gunneridae</taxon>
        <taxon>Pentapetalae</taxon>
        <taxon>rosids</taxon>
        <taxon>malvids</taxon>
        <taxon>Malvales</taxon>
        <taxon>Malvaceae</taxon>
        <taxon>Malvoideae</taxon>
        <taxon>Gossypium</taxon>
    </lineage>
</organism>
<sequence>MCPLKSESQTQGKKKKPTVDSSDPNTGKSNEPEPFGPWMQVLKEI</sequence>
<gene>
    <name evidence="2" type="ORF">Goklo_003945</name>
</gene>
<protein>
    <submittedName>
        <fullName evidence="2">Uncharacterized protein</fullName>
    </submittedName>
</protein>
<dbReference type="AlphaFoldDB" id="A0A7J8VML5"/>
<name>A0A7J8VML5_9ROSI</name>
<feature type="compositionally biased region" description="Polar residues" evidence="1">
    <location>
        <begin position="19"/>
        <end position="29"/>
    </location>
</feature>
<comment type="caution">
    <text evidence="2">The sequence shown here is derived from an EMBL/GenBank/DDBJ whole genome shotgun (WGS) entry which is preliminary data.</text>
</comment>